<dbReference type="GO" id="GO:0046872">
    <property type="term" value="F:metal ion binding"/>
    <property type="evidence" value="ECO:0007669"/>
    <property type="project" value="UniProtKB-KW"/>
</dbReference>
<feature type="domain" description="Major prion protein N-terminal" evidence="21">
    <location>
        <begin position="4"/>
        <end position="33"/>
    </location>
</feature>
<dbReference type="GO" id="GO:0005794">
    <property type="term" value="C:Golgi apparatus"/>
    <property type="evidence" value="ECO:0007669"/>
    <property type="project" value="UniProtKB-SubCell"/>
</dbReference>
<keyword evidence="5" id="KW-0336">GPI-anchor</keyword>
<keyword evidence="6" id="KW-0640">Prion</keyword>
<keyword evidence="14" id="KW-1015">Disulfide bond</keyword>
<feature type="compositionally biased region" description="Low complexity" evidence="17">
    <location>
        <begin position="74"/>
        <end position="93"/>
    </location>
</feature>
<keyword evidence="15" id="KW-0325">Glycoprotein</keyword>
<dbReference type="SUPFAM" id="SSF54098">
    <property type="entry name" value="Prion-like"/>
    <property type="match status" value="1"/>
</dbReference>
<dbReference type="AlphaFoldDB" id="A0A670JC70"/>
<dbReference type="Proteomes" id="UP000472272">
    <property type="component" value="Chromosome 15"/>
</dbReference>
<keyword evidence="18" id="KW-0812">Transmembrane</keyword>
<feature type="signal peptide" evidence="19">
    <location>
        <begin position="1"/>
        <end position="27"/>
    </location>
</feature>
<evidence type="ECO:0000256" key="10">
    <source>
        <dbReference type="ARBA" id="ARBA00023008"/>
    </source>
</evidence>
<evidence type="ECO:0000259" key="21">
    <source>
        <dbReference type="Pfam" id="PF11587"/>
    </source>
</evidence>
<evidence type="ECO:0000256" key="8">
    <source>
        <dbReference type="ARBA" id="ARBA00022729"/>
    </source>
</evidence>
<evidence type="ECO:0000256" key="12">
    <source>
        <dbReference type="ARBA" id="ARBA00023087"/>
    </source>
</evidence>
<reference evidence="22" key="2">
    <citation type="submission" date="2025-08" db="UniProtKB">
        <authorList>
            <consortium name="Ensembl"/>
        </authorList>
    </citation>
    <scope>IDENTIFICATION</scope>
</reference>
<evidence type="ECO:0000256" key="9">
    <source>
        <dbReference type="ARBA" id="ARBA00022737"/>
    </source>
</evidence>
<dbReference type="GO" id="GO:0005886">
    <property type="term" value="C:plasma membrane"/>
    <property type="evidence" value="ECO:0007669"/>
    <property type="project" value="UniProtKB-SubCell"/>
</dbReference>
<dbReference type="InterPro" id="IPR036924">
    <property type="entry name" value="Prion/Doppel_b-ribbon_dom_sf"/>
</dbReference>
<comment type="subcellular location">
    <subcellularLocation>
        <location evidence="2">Cell membrane</location>
        <topology evidence="2">Lipid-anchor</topology>
        <topology evidence="2">GPI-anchor</topology>
    </subcellularLocation>
    <subcellularLocation>
        <location evidence="1">Golgi apparatus</location>
    </subcellularLocation>
</comment>
<dbReference type="PANTHER" id="PTHR15506:SF2">
    <property type="entry name" value="MAJOR PRION PROTEIN"/>
    <property type="match status" value="1"/>
</dbReference>
<evidence type="ECO:0000256" key="17">
    <source>
        <dbReference type="SAM" id="MobiDB-lite"/>
    </source>
</evidence>
<evidence type="ECO:0000256" key="7">
    <source>
        <dbReference type="ARBA" id="ARBA00022723"/>
    </source>
</evidence>
<evidence type="ECO:0000256" key="2">
    <source>
        <dbReference type="ARBA" id="ARBA00004609"/>
    </source>
</evidence>
<evidence type="ECO:0000313" key="23">
    <source>
        <dbReference type="Proteomes" id="UP000472272"/>
    </source>
</evidence>
<sequence>MTVMGKYLVTCWVAVLLILLQSDVSVSKKRPKPSGGGWNTGSQRQPGYPQNPGYPQQNPGYPQHNPGYPPRNPGYPQQNPGYPQRNPGYPQNPGYGGGYGGKPWKPKPAKPPKMKHVAGAAVAGVAAGALGGYLLGSAMSNMNFGFRNPSEEQWWHQNRDRYSDRVYYPEYKERVSRDVFMRDCVNVTLTEYITPQGNQSADEMEVKVVTHVVREMCTEQYRLISAAALLLASPSVLFFLMLATCFLIP</sequence>
<dbReference type="InterPro" id="IPR000817">
    <property type="entry name" value="Prion"/>
</dbReference>
<evidence type="ECO:0000256" key="13">
    <source>
        <dbReference type="ARBA" id="ARBA00023136"/>
    </source>
</evidence>
<evidence type="ECO:0000256" key="16">
    <source>
        <dbReference type="ARBA" id="ARBA00023288"/>
    </source>
</evidence>
<feature type="compositionally biased region" description="Basic residues" evidence="17">
    <location>
        <begin position="104"/>
        <end position="113"/>
    </location>
</feature>
<feature type="transmembrane region" description="Helical" evidence="18">
    <location>
        <begin position="223"/>
        <end position="248"/>
    </location>
</feature>
<evidence type="ECO:0000256" key="3">
    <source>
        <dbReference type="ARBA" id="ARBA00009910"/>
    </source>
</evidence>
<evidence type="ECO:0000313" key="22">
    <source>
        <dbReference type="Ensembl" id="ENSPMRP00000021901.1"/>
    </source>
</evidence>
<keyword evidence="18" id="KW-1133">Transmembrane helix</keyword>
<dbReference type="Pfam" id="PF11587">
    <property type="entry name" value="Prion_bPrPp"/>
    <property type="match status" value="1"/>
</dbReference>
<feature type="chain" id="PRO_5025398902" description="Prion protein" evidence="19">
    <location>
        <begin position="28"/>
        <end position="249"/>
    </location>
</feature>
<name>A0A670JC70_PODMU</name>
<evidence type="ECO:0000256" key="19">
    <source>
        <dbReference type="SAM" id="SignalP"/>
    </source>
</evidence>
<evidence type="ECO:0000259" key="20">
    <source>
        <dbReference type="Pfam" id="PF00377"/>
    </source>
</evidence>
<dbReference type="GO" id="GO:0098552">
    <property type="term" value="C:side of membrane"/>
    <property type="evidence" value="ECO:0007669"/>
    <property type="project" value="UniProtKB-KW"/>
</dbReference>
<feature type="compositionally biased region" description="Low complexity" evidence="17">
    <location>
        <begin position="45"/>
        <end position="66"/>
    </location>
</feature>
<proteinExistence type="inferred from homology"/>
<evidence type="ECO:0000256" key="4">
    <source>
        <dbReference type="ARBA" id="ARBA00022475"/>
    </source>
</evidence>
<evidence type="ECO:0000256" key="14">
    <source>
        <dbReference type="ARBA" id="ARBA00023157"/>
    </source>
</evidence>
<evidence type="ECO:0000256" key="5">
    <source>
        <dbReference type="ARBA" id="ARBA00022622"/>
    </source>
</evidence>
<dbReference type="Pfam" id="PF00377">
    <property type="entry name" value="Prion"/>
    <property type="match status" value="1"/>
</dbReference>
<dbReference type="Gene3D" id="1.10.790.10">
    <property type="entry name" value="Prion/Doppel protein, beta-ribbon domain"/>
    <property type="match status" value="1"/>
</dbReference>
<dbReference type="InterPro" id="IPR025860">
    <property type="entry name" value="Prion_N"/>
</dbReference>
<evidence type="ECO:0000256" key="6">
    <source>
        <dbReference type="ARBA" id="ARBA00022678"/>
    </source>
</evidence>
<feature type="domain" description="Prion/Doppel protein beta-ribbon" evidence="20">
    <location>
        <begin position="139"/>
        <end position="247"/>
    </location>
</feature>
<keyword evidence="4" id="KW-1003">Cell membrane</keyword>
<evidence type="ECO:0000256" key="1">
    <source>
        <dbReference type="ARBA" id="ARBA00004555"/>
    </source>
</evidence>
<feature type="region of interest" description="Disordered" evidence="17">
    <location>
        <begin position="25"/>
        <end position="113"/>
    </location>
</feature>
<reference evidence="22 23" key="1">
    <citation type="journal article" date="2019" name="Proc. Natl. Acad. Sci. U.S.A.">
        <title>Regulatory changes in pterin and carotenoid genes underlie balanced color polymorphisms in the wall lizard.</title>
        <authorList>
            <person name="Andrade P."/>
            <person name="Pinho C."/>
            <person name="Perez I de Lanuza G."/>
            <person name="Afonso S."/>
            <person name="Brejcha J."/>
            <person name="Rubin C.J."/>
            <person name="Wallerman O."/>
            <person name="Pereira P."/>
            <person name="Sabatino S.J."/>
            <person name="Bellati A."/>
            <person name="Pellitteri-Rosa D."/>
            <person name="Bosakova Z."/>
            <person name="Bunikis I."/>
            <person name="Carretero M.A."/>
            <person name="Feiner N."/>
            <person name="Marsik P."/>
            <person name="Pauperio F."/>
            <person name="Salvi D."/>
            <person name="Soler L."/>
            <person name="While G.M."/>
            <person name="Uller T."/>
            <person name="Font E."/>
            <person name="Andersson L."/>
            <person name="Carneiro M."/>
        </authorList>
    </citation>
    <scope>NUCLEOTIDE SEQUENCE</scope>
</reference>
<dbReference type="PANTHER" id="PTHR15506">
    <property type="entry name" value="DOPPEL PRION"/>
    <property type="match status" value="1"/>
</dbReference>
<dbReference type="SMART" id="SM00157">
    <property type="entry name" value="PRP"/>
    <property type="match status" value="1"/>
</dbReference>
<keyword evidence="8 19" id="KW-0732">Signal</keyword>
<keyword evidence="7" id="KW-0479">Metal-binding</keyword>
<keyword evidence="11" id="KW-0333">Golgi apparatus</keyword>
<accession>A0A670JC70</accession>
<dbReference type="GO" id="GO:0051260">
    <property type="term" value="P:protein homooligomerization"/>
    <property type="evidence" value="ECO:0007669"/>
    <property type="project" value="InterPro"/>
</dbReference>
<evidence type="ECO:0008006" key="24">
    <source>
        <dbReference type="Google" id="ProtNLM"/>
    </source>
</evidence>
<keyword evidence="23" id="KW-1185">Reference proteome</keyword>
<dbReference type="OMA" id="QMCTTQY"/>
<protein>
    <recommendedName>
        <fullName evidence="24">Prion protein</fullName>
    </recommendedName>
</protein>
<keyword evidence="9" id="KW-0677">Repeat</keyword>
<keyword evidence="13 18" id="KW-0472">Membrane</keyword>
<evidence type="ECO:0000256" key="15">
    <source>
        <dbReference type="ARBA" id="ARBA00023180"/>
    </source>
</evidence>
<evidence type="ECO:0000256" key="18">
    <source>
        <dbReference type="SAM" id="Phobius"/>
    </source>
</evidence>
<reference evidence="22" key="3">
    <citation type="submission" date="2025-09" db="UniProtKB">
        <authorList>
            <consortium name="Ensembl"/>
        </authorList>
    </citation>
    <scope>IDENTIFICATION</scope>
</reference>
<evidence type="ECO:0000256" key="11">
    <source>
        <dbReference type="ARBA" id="ARBA00023034"/>
    </source>
</evidence>
<keyword evidence="10" id="KW-0186">Copper</keyword>
<comment type="similarity">
    <text evidence="3">Belongs to the prion family.</text>
</comment>
<organism evidence="22 23">
    <name type="scientific">Podarcis muralis</name>
    <name type="common">Wall lizard</name>
    <name type="synonym">Lacerta muralis</name>
    <dbReference type="NCBI Taxonomy" id="64176"/>
    <lineage>
        <taxon>Eukaryota</taxon>
        <taxon>Metazoa</taxon>
        <taxon>Chordata</taxon>
        <taxon>Craniata</taxon>
        <taxon>Vertebrata</taxon>
        <taxon>Euteleostomi</taxon>
        <taxon>Lepidosauria</taxon>
        <taxon>Squamata</taxon>
        <taxon>Bifurcata</taxon>
        <taxon>Unidentata</taxon>
        <taxon>Episquamata</taxon>
        <taxon>Laterata</taxon>
        <taxon>Lacertibaenia</taxon>
        <taxon>Lacertidae</taxon>
        <taxon>Podarcis</taxon>
    </lineage>
</organism>
<keyword evidence="16" id="KW-0449">Lipoprotein</keyword>
<dbReference type="Ensembl" id="ENSPMRT00000023252.1">
    <property type="protein sequence ID" value="ENSPMRP00000021901.1"/>
    <property type="gene ID" value="ENSPMRG00000014229.1"/>
</dbReference>
<dbReference type="InterPro" id="IPR022416">
    <property type="entry name" value="Prion/Doppel_prot_b-ribbon_dom"/>
</dbReference>
<dbReference type="GeneTree" id="ENSGT00510000049083"/>
<keyword evidence="12" id="KW-0034">Amyloid</keyword>